<dbReference type="RefSeq" id="XP_033681221.1">
    <property type="nucleotide sequence ID" value="XM_033822808.1"/>
</dbReference>
<evidence type="ECO:0000256" key="2">
    <source>
        <dbReference type="ARBA" id="ARBA00022692"/>
    </source>
</evidence>
<sequence length="303" mass="34692">NGSMDDNNTQAPILLGLGGTLLFISICLLAARLWSRLRPTYRLKLDDWTVLGATVLAVVQYFILAVSVVFGLGRHARFVSFSRRSTSLRLLFISQVFWYWSITLVKLSVALLLLRLKRTRPWRLFLYFLITLTIVAGLVQTAFQFLQCRPFSVYWDPGVFRKQKVTCFKRAVINGNIVTFSAIQVGLDIVFSFIPITFIRKLNRPRREKIFMCVLMGLGLFASCAAIIRTMTLQGFYTSRDIFRTNVTIALWAVLEQQFALIAATIPTLKAFMERTLVRIGLFFYDEGSETQVRERLVLFGLL</sequence>
<dbReference type="InterPro" id="IPR049326">
    <property type="entry name" value="Rhodopsin_dom_fungi"/>
</dbReference>
<feature type="transmembrane region" description="Helical" evidence="6">
    <location>
        <begin position="210"/>
        <end position="229"/>
    </location>
</feature>
<name>A0A6A6I7D5_9PLEO</name>
<dbReference type="PANTHER" id="PTHR33048:SF129">
    <property type="entry name" value="INTEGRAL MEMBRANE PROTEIN-RELATED"/>
    <property type="match status" value="1"/>
</dbReference>
<evidence type="ECO:0000256" key="1">
    <source>
        <dbReference type="ARBA" id="ARBA00004141"/>
    </source>
</evidence>
<feature type="transmembrane region" description="Helical" evidence="6">
    <location>
        <begin position="12"/>
        <end position="35"/>
    </location>
</feature>
<dbReference type="GeneID" id="54576138"/>
<keyword evidence="9" id="KW-1185">Reference proteome</keyword>
<dbReference type="Proteomes" id="UP000800094">
    <property type="component" value="Unassembled WGS sequence"/>
</dbReference>
<evidence type="ECO:0000256" key="4">
    <source>
        <dbReference type="ARBA" id="ARBA00023136"/>
    </source>
</evidence>
<evidence type="ECO:0000256" key="3">
    <source>
        <dbReference type="ARBA" id="ARBA00022989"/>
    </source>
</evidence>
<dbReference type="InterPro" id="IPR052337">
    <property type="entry name" value="SAT4-like"/>
</dbReference>
<feature type="non-terminal residue" evidence="8">
    <location>
        <position position="303"/>
    </location>
</feature>
<keyword evidence="2 6" id="KW-0812">Transmembrane</keyword>
<evidence type="ECO:0000313" key="8">
    <source>
        <dbReference type="EMBL" id="KAF2246217.1"/>
    </source>
</evidence>
<evidence type="ECO:0000256" key="5">
    <source>
        <dbReference type="ARBA" id="ARBA00038359"/>
    </source>
</evidence>
<dbReference type="OrthoDB" id="3897607at2759"/>
<reference evidence="8" key="1">
    <citation type="journal article" date="2020" name="Stud. Mycol.">
        <title>101 Dothideomycetes genomes: a test case for predicting lifestyles and emergence of pathogens.</title>
        <authorList>
            <person name="Haridas S."/>
            <person name="Albert R."/>
            <person name="Binder M."/>
            <person name="Bloem J."/>
            <person name="Labutti K."/>
            <person name="Salamov A."/>
            <person name="Andreopoulos B."/>
            <person name="Baker S."/>
            <person name="Barry K."/>
            <person name="Bills G."/>
            <person name="Bluhm B."/>
            <person name="Cannon C."/>
            <person name="Castanera R."/>
            <person name="Culley D."/>
            <person name="Daum C."/>
            <person name="Ezra D."/>
            <person name="Gonzalez J."/>
            <person name="Henrissat B."/>
            <person name="Kuo A."/>
            <person name="Liang C."/>
            <person name="Lipzen A."/>
            <person name="Lutzoni F."/>
            <person name="Magnuson J."/>
            <person name="Mondo S."/>
            <person name="Nolan M."/>
            <person name="Ohm R."/>
            <person name="Pangilinan J."/>
            <person name="Park H.-J."/>
            <person name="Ramirez L."/>
            <person name="Alfaro M."/>
            <person name="Sun H."/>
            <person name="Tritt A."/>
            <person name="Yoshinaga Y."/>
            <person name="Zwiers L.-H."/>
            <person name="Turgeon B."/>
            <person name="Goodwin S."/>
            <person name="Spatafora J."/>
            <person name="Crous P."/>
            <person name="Grigoriev I."/>
        </authorList>
    </citation>
    <scope>NUCLEOTIDE SEQUENCE</scope>
    <source>
        <strain evidence="8">CBS 122368</strain>
    </source>
</reference>
<accession>A0A6A6I7D5</accession>
<keyword evidence="3 6" id="KW-1133">Transmembrane helix</keyword>
<dbReference type="Pfam" id="PF20684">
    <property type="entry name" value="Fung_rhodopsin"/>
    <property type="match status" value="1"/>
</dbReference>
<feature type="transmembrane region" description="Helical" evidence="6">
    <location>
        <begin position="177"/>
        <end position="198"/>
    </location>
</feature>
<feature type="transmembrane region" description="Helical" evidence="6">
    <location>
        <begin position="126"/>
        <end position="146"/>
    </location>
</feature>
<dbReference type="AlphaFoldDB" id="A0A6A6I7D5"/>
<feature type="non-terminal residue" evidence="8">
    <location>
        <position position="1"/>
    </location>
</feature>
<proteinExistence type="inferred from homology"/>
<gene>
    <name evidence="8" type="ORF">BU26DRAFT_402018</name>
</gene>
<feature type="transmembrane region" description="Helical" evidence="6">
    <location>
        <begin position="47"/>
        <end position="72"/>
    </location>
</feature>
<comment type="similarity">
    <text evidence="5">Belongs to the SAT4 family.</text>
</comment>
<dbReference type="PANTHER" id="PTHR33048">
    <property type="entry name" value="PTH11-LIKE INTEGRAL MEMBRANE PROTEIN (AFU_ORTHOLOGUE AFUA_5G11245)"/>
    <property type="match status" value="1"/>
</dbReference>
<dbReference type="EMBL" id="ML987199">
    <property type="protein sequence ID" value="KAF2246217.1"/>
    <property type="molecule type" value="Genomic_DNA"/>
</dbReference>
<protein>
    <recommendedName>
        <fullName evidence="7">Rhodopsin domain-containing protein</fullName>
    </recommendedName>
</protein>
<evidence type="ECO:0000313" key="9">
    <source>
        <dbReference type="Proteomes" id="UP000800094"/>
    </source>
</evidence>
<keyword evidence="4 6" id="KW-0472">Membrane</keyword>
<organism evidence="8 9">
    <name type="scientific">Trematosphaeria pertusa</name>
    <dbReference type="NCBI Taxonomy" id="390896"/>
    <lineage>
        <taxon>Eukaryota</taxon>
        <taxon>Fungi</taxon>
        <taxon>Dikarya</taxon>
        <taxon>Ascomycota</taxon>
        <taxon>Pezizomycotina</taxon>
        <taxon>Dothideomycetes</taxon>
        <taxon>Pleosporomycetidae</taxon>
        <taxon>Pleosporales</taxon>
        <taxon>Massarineae</taxon>
        <taxon>Trematosphaeriaceae</taxon>
        <taxon>Trematosphaeria</taxon>
    </lineage>
</organism>
<evidence type="ECO:0000256" key="6">
    <source>
        <dbReference type="SAM" id="Phobius"/>
    </source>
</evidence>
<feature type="domain" description="Rhodopsin" evidence="7">
    <location>
        <begin position="31"/>
        <end position="274"/>
    </location>
</feature>
<feature type="transmembrane region" description="Helical" evidence="6">
    <location>
        <begin position="92"/>
        <end position="114"/>
    </location>
</feature>
<comment type="subcellular location">
    <subcellularLocation>
        <location evidence="1">Membrane</location>
        <topology evidence="1">Multi-pass membrane protein</topology>
    </subcellularLocation>
</comment>
<evidence type="ECO:0000259" key="7">
    <source>
        <dbReference type="Pfam" id="PF20684"/>
    </source>
</evidence>
<dbReference type="GO" id="GO:0016020">
    <property type="term" value="C:membrane"/>
    <property type="evidence" value="ECO:0007669"/>
    <property type="project" value="UniProtKB-SubCell"/>
</dbReference>